<dbReference type="Proteomes" id="UP000008909">
    <property type="component" value="Unassembled WGS sequence"/>
</dbReference>
<evidence type="ECO:0000313" key="1">
    <source>
        <dbReference type="EMBL" id="GAA51015.1"/>
    </source>
</evidence>
<dbReference type="AlphaFoldDB" id="G7YDI1"/>
<reference key="2">
    <citation type="submission" date="2011-10" db="EMBL/GenBank/DDBJ databases">
        <title>The genome and transcriptome sequence of Clonorchis sinensis provide insights into the carcinogenic liver fluke.</title>
        <authorList>
            <person name="Wang X."/>
            <person name="Huang Y."/>
            <person name="Chen W."/>
            <person name="Liu H."/>
            <person name="Guo L."/>
            <person name="Chen Y."/>
            <person name="Luo F."/>
            <person name="Zhou W."/>
            <person name="Sun J."/>
            <person name="Mao Q."/>
            <person name="Liang P."/>
            <person name="Zhou C."/>
            <person name="Tian Y."/>
            <person name="Men J."/>
            <person name="Lv X."/>
            <person name="Huang L."/>
            <person name="Zhou J."/>
            <person name="Hu Y."/>
            <person name="Li R."/>
            <person name="Zhang F."/>
            <person name="Lei H."/>
            <person name="Li X."/>
            <person name="Hu X."/>
            <person name="Liang C."/>
            <person name="Xu J."/>
            <person name="Wu Z."/>
            <person name="Yu X."/>
        </authorList>
    </citation>
    <scope>NUCLEOTIDE SEQUENCE</scope>
    <source>
        <strain>Henan</strain>
    </source>
</reference>
<dbReference type="EMBL" id="DF143104">
    <property type="protein sequence ID" value="GAA51015.1"/>
    <property type="molecule type" value="Genomic_DNA"/>
</dbReference>
<sequence>MNASRYDEDGLKFLISNATVLRMDGNAAQQWPLDRQILLRDEKCVRKTFGGDLAKEFVVHGGNGPDDISRTAGNEYDGTRKFPKRQVVKSLRKNRALVNNESSEVELPEAAVPYTNWYGRLALGNQRSVER</sequence>
<accession>G7YDI1</accession>
<evidence type="ECO:0000313" key="2">
    <source>
        <dbReference type="Proteomes" id="UP000008909"/>
    </source>
</evidence>
<keyword evidence="2" id="KW-1185">Reference proteome</keyword>
<name>G7YDI1_CLOSI</name>
<organism evidence="1 2">
    <name type="scientific">Clonorchis sinensis</name>
    <name type="common">Chinese liver fluke</name>
    <dbReference type="NCBI Taxonomy" id="79923"/>
    <lineage>
        <taxon>Eukaryota</taxon>
        <taxon>Metazoa</taxon>
        <taxon>Spiralia</taxon>
        <taxon>Lophotrochozoa</taxon>
        <taxon>Platyhelminthes</taxon>
        <taxon>Trematoda</taxon>
        <taxon>Digenea</taxon>
        <taxon>Opisthorchiida</taxon>
        <taxon>Opisthorchiata</taxon>
        <taxon>Opisthorchiidae</taxon>
        <taxon>Clonorchis</taxon>
    </lineage>
</organism>
<reference evidence="1" key="1">
    <citation type="journal article" date="2011" name="Genome Biol.">
        <title>The draft genome of the carcinogenic human liver fluke Clonorchis sinensis.</title>
        <authorList>
            <person name="Wang X."/>
            <person name="Chen W."/>
            <person name="Huang Y."/>
            <person name="Sun J."/>
            <person name="Men J."/>
            <person name="Liu H."/>
            <person name="Luo F."/>
            <person name="Guo L."/>
            <person name="Lv X."/>
            <person name="Deng C."/>
            <person name="Zhou C."/>
            <person name="Fan Y."/>
            <person name="Li X."/>
            <person name="Huang L."/>
            <person name="Hu Y."/>
            <person name="Liang C."/>
            <person name="Hu X."/>
            <person name="Xu J."/>
            <person name="Yu X."/>
        </authorList>
    </citation>
    <scope>NUCLEOTIDE SEQUENCE [LARGE SCALE GENOMIC DNA]</scope>
    <source>
        <strain evidence="1">Henan</strain>
    </source>
</reference>
<gene>
    <name evidence="1" type="ORF">CLF_105425</name>
</gene>
<protein>
    <submittedName>
        <fullName evidence="1">Uncharacterized protein</fullName>
    </submittedName>
</protein>
<proteinExistence type="predicted"/>